<evidence type="ECO:0000313" key="3">
    <source>
        <dbReference type="Proteomes" id="UP001386955"/>
    </source>
</evidence>
<dbReference type="AlphaFoldDB" id="A0AAN9SH24"/>
<reference evidence="2 3" key="1">
    <citation type="submission" date="2024-01" db="EMBL/GenBank/DDBJ databases">
        <title>The genomes of 5 underutilized Papilionoideae crops provide insights into root nodulation and disease resistanc.</title>
        <authorList>
            <person name="Jiang F."/>
        </authorList>
    </citation>
    <scope>NUCLEOTIDE SEQUENCE [LARGE SCALE GENOMIC DNA]</scope>
    <source>
        <strain evidence="2">DUOXIRENSHENG_FW03</strain>
        <tissue evidence="2">Leaves</tissue>
    </source>
</reference>
<organism evidence="2 3">
    <name type="scientific">Psophocarpus tetragonolobus</name>
    <name type="common">Winged bean</name>
    <name type="synonym">Dolichos tetragonolobus</name>
    <dbReference type="NCBI Taxonomy" id="3891"/>
    <lineage>
        <taxon>Eukaryota</taxon>
        <taxon>Viridiplantae</taxon>
        <taxon>Streptophyta</taxon>
        <taxon>Embryophyta</taxon>
        <taxon>Tracheophyta</taxon>
        <taxon>Spermatophyta</taxon>
        <taxon>Magnoliopsida</taxon>
        <taxon>eudicotyledons</taxon>
        <taxon>Gunneridae</taxon>
        <taxon>Pentapetalae</taxon>
        <taxon>rosids</taxon>
        <taxon>fabids</taxon>
        <taxon>Fabales</taxon>
        <taxon>Fabaceae</taxon>
        <taxon>Papilionoideae</taxon>
        <taxon>50 kb inversion clade</taxon>
        <taxon>NPAAA clade</taxon>
        <taxon>indigoferoid/millettioid clade</taxon>
        <taxon>Phaseoleae</taxon>
        <taxon>Psophocarpus</taxon>
    </lineage>
</organism>
<gene>
    <name evidence="2" type="ORF">VNO78_21817</name>
</gene>
<sequence>MTTRDVVIDMVKKAQPPIHGGCCIYRVPFDLRKVNEDAYTPKLVSIGPFHHNLPRLQNMQRYKLSYCKAFLERTEASSEKLIQYIEDLEPNFRGCYSHTLDFSWEELVKIIFVDSCFIFELFWKAEQDDRKSSEDKAFIFNRSVAETISLDLLLLENQLPFFVLENLYYMCFHTESVDTSFVELLTDYFDVSSDWIDFSSENIKISHFTDLLRTCVLPHPSKERPFRDEEFVKHLPSATELLEGGVEFKVNTEEGKWLLDLTFSRKVLEIPQLIVQDRTELVFRNIMALEQLHYSYETYVTDYVFVMDLLINTSKDVDILTQKGVLLNYLGDSDSVANLFNGLCKNIFFVNFNSQYLELCKDLNNFHRNAFNKLKSTLRRDYCKGPWQTAASIAAIILLILSVIQTICSILQVVQQ</sequence>
<dbReference type="EMBL" id="JAYMYS010000005">
    <property type="protein sequence ID" value="KAK7393267.1"/>
    <property type="molecule type" value="Genomic_DNA"/>
</dbReference>
<dbReference type="Pfam" id="PF03140">
    <property type="entry name" value="DUF247"/>
    <property type="match status" value="1"/>
</dbReference>
<evidence type="ECO:0000256" key="1">
    <source>
        <dbReference type="SAM" id="Phobius"/>
    </source>
</evidence>
<keyword evidence="3" id="KW-1185">Reference proteome</keyword>
<dbReference type="Proteomes" id="UP001386955">
    <property type="component" value="Unassembled WGS sequence"/>
</dbReference>
<comment type="caution">
    <text evidence="2">The sequence shown here is derived from an EMBL/GenBank/DDBJ whole genome shotgun (WGS) entry which is preliminary data.</text>
</comment>
<dbReference type="PANTHER" id="PTHR31170">
    <property type="entry name" value="BNAC04G53230D PROTEIN"/>
    <property type="match status" value="1"/>
</dbReference>
<keyword evidence="1" id="KW-0472">Membrane</keyword>
<keyword evidence="1" id="KW-0812">Transmembrane</keyword>
<protein>
    <submittedName>
        <fullName evidence="2">Uncharacterized protein</fullName>
    </submittedName>
</protein>
<evidence type="ECO:0000313" key="2">
    <source>
        <dbReference type="EMBL" id="KAK7393267.1"/>
    </source>
</evidence>
<keyword evidence="1" id="KW-1133">Transmembrane helix</keyword>
<dbReference type="PANTHER" id="PTHR31170:SF23">
    <property type="match status" value="1"/>
</dbReference>
<feature type="transmembrane region" description="Helical" evidence="1">
    <location>
        <begin position="390"/>
        <end position="414"/>
    </location>
</feature>
<dbReference type="InterPro" id="IPR004158">
    <property type="entry name" value="DUF247_pln"/>
</dbReference>
<name>A0AAN9SH24_PSOTE</name>
<accession>A0AAN9SH24</accession>
<proteinExistence type="predicted"/>